<dbReference type="PANTHER" id="PTHR48022:SF79">
    <property type="entry name" value="LACTOSE PERMEASE, PUTATIVE (AFU_ORTHOLOGUE AFUA_6G01860)-RELATED"/>
    <property type="match status" value="1"/>
</dbReference>
<feature type="transmembrane region" description="Helical" evidence="8">
    <location>
        <begin position="471"/>
        <end position="488"/>
    </location>
</feature>
<reference evidence="10 11" key="1">
    <citation type="journal article" date="2016" name="Genome Biol. Evol.">
        <title>Divergent and convergent evolution of fungal pathogenicity.</title>
        <authorList>
            <person name="Shang Y."/>
            <person name="Xiao G."/>
            <person name="Zheng P."/>
            <person name="Cen K."/>
            <person name="Zhan S."/>
            <person name="Wang C."/>
        </authorList>
    </citation>
    <scope>NUCLEOTIDE SEQUENCE [LARGE SCALE GENOMIC DNA]</scope>
    <source>
        <strain evidence="10 11">RCEF 264</strain>
    </source>
</reference>
<evidence type="ECO:0000313" key="10">
    <source>
        <dbReference type="EMBL" id="OAA55496.1"/>
    </source>
</evidence>
<dbReference type="InterPro" id="IPR036259">
    <property type="entry name" value="MFS_trans_sf"/>
</dbReference>
<accession>A0A167NF79</accession>
<feature type="transmembrane region" description="Helical" evidence="8">
    <location>
        <begin position="350"/>
        <end position="371"/>
    </location>
</feature>
<dbReference type="InterPro" id="IPR050360">
    <property type="entry name" value="MFS_Sugar_Transporters"/>
</dbReference>
<feature type="transmembrane region" description="Helical" evidence="8">
    <location>
        <begin position="130"/>
        <end position="149"/>
    </location>
</feature>
<feature type="transmembrane region" description="Helical" evidence="8">
    <location>
        <begin position="378"/>
        <end position="401"/>
    </location>
</feature>
<evidence type="ECO:0000256" key="6">
    <source>
        <dbReference type="ARBA" id="ARBA00023136"/>
    </source>
</evidence>
<sequence length="573" mass="62844">MASVEPGKTGTEPTKHVESAAGDEGTKSGPDSPGRNGSTALAMALAEENPRPFRKSFLKLYLCLAVAYMCSSTNGFDANTFGGLSAEPEFARYFNLTAQNNGAVVALYVVGQITGCLFAGPLSDRYGRRFGMGVGSTICIIGAAVQAAARTRQDLMAGRFVLGIGSVIANSSGPAYVVEMAYPKYRGFLTGLYQAFFFCGTIGTTWLEFGLSYLPGDSVVAWRLPLAIQAVPSIILLIGVWFIPETPRWWMAQDRHDKAREILVKYHGDGNADSSIVRLEMEEMLQVVSTSGSDKRWWDFRDLFSTPGARYRIMLVILVAWFSEIELPPTSYYLPLMVKTVGITSVKIQLLLNAVQTPLMMISSLTGLCLIDRLGRRTLLMTGSILMAISLSIITACTAQHEGRPVVSGVGIAFLYIFLAVFAFCWVPILSSPKLHTTYCIHKMLTSSVQVPNQALYPSEILAFNSRGKGLAFYNLARDIVLVINTYVPPVAIANVSWRFYIFYIVVDFFGAVAVYFLFVETRGWSLEEIEAIFNSPSPKNASLQSRDVMFANTAIDVEESAADQKQTVMHAI</sequence>
<comment type="subcellular location">
    <subcellularLocation>
        <location evidence="1">Membrane</location>
        <topology evidence="1">Multi-pass membrane protein</topology>
    </subcellularLocation>
</comment>
<organism evidence="10 11">
    <name type="scientific">Niveomyces insectorum RCEF 264</name>
    <dbReference type="NCBI Taxonomy" id="1081102"/>
    <lineage>
        <taxon>Eukaryota</taxon>
        <taxon>Fungi</taxon>
        <taxon>Dikarya</taxon>
        <taxon>Ascomycota</taxon>
        <taxon>Pezizomycotina</taxon>
        <taxon>Sordariomycetes</taxon>
        <taxon>Hypocreomycetidae</taxon>
        <taxon>Hypocreales</taxon>
        <taxon>Cordycipitaceae</taxon>
        <taxon>Niveomyces</taxon>
    </lineage>
</organism>
<evidence type="ECO:0000256" key="8">
    <source>
        <dbReference type="SAM" id="Phobius"/>
    </source>
</evidence>
<feature type="transmembrane region" description="Helical" evidence="8">
    <location>
        <begin position="407"/>
        <end position="429"/>
    </location>
</feature>
<dbReference type="GO" id="GO:0016020">
    <property type="term" value="C:membrane"/>
    <property type="evidence" value="ECO:0007669"/>
    <property type="project" value="UniProtKB-SubCell"/>
</dbReference>
<evidence type="ECO:0000259" key="9">
    <source>
        <dbReference type="PROSITE" id="PS50850"/>
    </source>
</evidence>
<gene>
    <name evidence="10" type="ORF">SPI_08180</name>
</gene>
<dbReference type="InterPro" id="IPR020846">
    <property type="entry name" value="MFS_dom"/>
</dbReference>
<dbReference type="FunFam" id="1.20.1250.20:FF:000134">
    <property type="entry name" value="MFS sugar transporter protein"/>
    <property type="match status" value="1"/>
</dbReference>
<dbReference type="Proteomes" id="UP000076874">
    <property type="component" value="Unassembled WGS sequence"/>
</dbReference>
<evidence type="ECO:0000256" key="7">
    <source>
        <dbReference type="SAM" id="MobiDB-lite"/>
    </source>
</evidence>
<feature type="region of interest" description="Disordered" evidence="7">
    <location>
        <begin position="1"/>
        <end position="38"/>
    </location>
</feature>
<evidence type="ECO:0000313" key="11">
    <source>
        <dbReference type="Proteomes" id="UP000076874"/>
    </source>
</evidence>
<dbReference type="PROSITE" id="PS00216">
    <property type="entry name" value="SUGAR_TRANSPORT_1"/>
    <property type="match status" value="2"/>
</dbReference>
<feature type="domain" description="Major facilitator superfamily (MFS) profile" evidence="9">
    <location>
        <begin position="63"/>
        <end position="523"/>
    </location>
</feature>
<dbReference type="Pfam" id="PF00083">
    <property type="entry name" value="Sugar_tr"/>
    <property type="match status" value="2"/>
</dbReference>
<dbReference type="PANTHER" id="PTHR48022">
    <property type="entry name" value="PLASTIDIC GLUCOSE TRANSPORTER 4"/>
    <property type="match status" value="1"/>
</dbReference>
<dbReference type="SUPFAM" id="SSF103473">
    <property type="entry name" value="MFS general substrate transporter"/>
    <property type="match status" value="1"/>
</dbReference>
<evidence type="ECO:0000256" key="3">
    <source>
        <dbReference type="ARBA" id="ARBA00022448"/>
    </source>
</evidence>
<dbReference type="InterPro" id="IPR005829">
    <property type="entry name" value="Sugar_transporter_CS"/>
</dbReference>
<feature type="transmembrane region" description="Helical" evidence="8">
    <location>
        <begin position="155"/>
        <end position="178"/>
    </location>
</feature>
<dbReference type="PROSITE" id="PS50850">
    <property type="entry name" value="MFS"/>
    <property type="match status" value="1"/>
</dbReference>
<feature type="transmembrane region" description="Helical" evidence="8">
    <location>
        <begin position="190"/>
        <end position="214"/>
    </location>
</feature>
<name>A0A167NF79_9HYPO</name>
<keyword evidence="6 8" id="KW-0472">Membrane</keyword>
<evidence type="ECO:0000256" key="2">
    <source>
        <dbReference type="ARBA" id="ARBA00010992"/>
    </source>
</evidence>
<dbReference type="AlphaFoldDB" id="A0A167NF79"/>
<feature type="transmembrane region" description="Helical" evidence="8">
    <location>
        <begin position="500"/>
        <end position="519"/>
    </location>
</feature>
<evidence type="ECO:0000256" key="1">
    <source>
        <dbReference type="ARBA" id="ARBA00004141"/>
    </source>
</evidence>
<keyword evidence="3" id="KW-0813">Transport</keyword>
<keyword evidence="4 8" id="KW-0812">Transmembrane</keyword>
<dbReference type="InterPro" id="IPR005828">
    <property type="entry name" value="MFS_sugar_transport-like"/>
</dbReference>
<keyword evidence="11" id="KW-1185">Reference proteome</keyword>
<evidence type="ECO:0000256" key="5">
    <source>
        <dbReference type="ARBA" id="ARBA00022989"/>
    </source>
</evidence>
<keyword evidence="5 8" id="KW-1133">Transmembrane helix</keyword>
<feature type="transmembrane region" description="Helical" evidence="8">
    <location>
        <begin position="96"/>
        <end position="118"/>
    </location>
</feature>
<comment type="caution">
    <text evidence="10">The sequence shown here is derived from an EMBL/GenBank/DDBJ whole genome shotgun (WGS) entry which is preliminary data.</text>
</comment>
<dbReference type="EMBL" id="AZHD01000019">
    <property type="protein sequence ID" value="OAA55496.1"/>
    <property type="molecule type" value="Genomic_DNA"/>
</dbReference>
<evidence type="ECO:0000256" key="4">
    <source>
        <dbReference type="ARBA" id="ARBA00022692"/>
    </source>
</evidence>
<dbReference type="Gene3D" id="1.20.1250.20">
    <property type="entry name" value="MFS general substrate transporter like domains"/>
    <property type="match status" value="1"/>
</dbReference>
<dbReference type="OrthoDB" id="6133115at2759"/>
<feature type="transmembrane region" description="Helical" evidence="8">
    <location>
        <begin position="311"/>
        <end position="330"/>
    </location>
</feature>
<protein>
    <submittedName>
        <fullName evidence="10">General substrate transporter</fullName>
    </submittedName>
</protein>
<feature type="transmembrane region" description="Helical" evidence="8">
    <location>
        <begin position="220"/>
        <end position="243"/>
    </location>
</feature>
<dbReference type="GO" id="GO:0005351">
    <property type="term" value="F:carbohydrate:proton symporter activity"/>
    <property type="evidence" value="ECO:0007669"/>
    <property type="project" value="TreeGrafter"/>
</dbReference>
<comment type="similarity">
    <text evidence="2">Belongs to the major facilitator superfamily. Sugar transporter (TC 2.A.1.1) family.</text>
</comment>
<proteinExistence type="inferred from homology"/>